<evidence type="ECO:0000313" key="1">
    <source>
        <dbReference type="EMBL" id="VFU12704.1"/>
    </source>
</evidence>
<dbReference type="Pfam" id="PF19620">
    <property type="entry name" value="DUF6125"/>
    <property type="match status" value="1"/>
</dbReference>
<gene>
    <name evidence="1" type="ORF">SCFA_1860003</name>
</gene>
<organism evidence="1">
    <name type="scientific">anaerobic digester metagenome</name>
    <dbReference type="NCBI Taxonomy" id="1263854"/>
    <lineage>
        <taxon>unclassified sequences</taxon>
        <taxon>metagenomes</taxon>
        <taxon>ecological metagenomes</taxon>
    </lineage>
</organism>
<dbReference type="AlphaFoldDB" id="A0A485LX93"/>
<evidence type="ECO:0008006" key="2">
    <source>
        <dbReference type="Google" id="ProtNLM"/>
    </source>
</evidence>
<protein>
    <recommendedName>
        <fullName evidence="2">Cytosolic protein</fullName>
    </recommendedName>
</protein>
<reference evidence="1" key="1">
    <citation type="submission" date="2019-03" db="EMBL/GenBank/DDBJ databases">
        <authorList>
            <person name="Hao L."/>
        </authorList>
    </citation>
    <scope>NUCLEOTIDE SEQUENCE</scope>
</reference>
<sequence>MNNDNKSSTYVMDRKTLLALIEDMAKRWLAHDGLWFQAAEKAYGMEEAIRIDAAAWARFSPLEAERIMRFLKIPPKGGIPALKQALGLRLYAFVNKQEIIDIDRNRIVFRMNDCRVQSARKRKNMPDFPCKSVGLVEYESFARTIDPRIKTRCIACPPDDHPPEYYCAWEFWIEP</sequence>
<proteinExistence type="predicted"/>
<name>A0A485LX93_9ZZZZ</name>
<dbReference type="EMBL" id="CAADRN010000097">
    <property type="protein sequence ID" value="VFU12704.1"/>
    <property type="molecule type" value="Genomic_DNA"/>
</dbReference>
<accession>A0A485LX93</accession>